<keyword evidence="2" id="KW-1185">Reference proteome</keyword>
<dbReference type="PROSITE" id="PS51257">
    <property type="entry name" value="PROKAR_LIPOPROTEIN"/>
    <property type="match status" value="1"/>
</dbReference>
<reference evidence="2" key="1">
    <citation type="journal article" date="2019" name="Int. J. Syst. Evol. Microbiol.">
        <title>The Global Catalogue of Microorganisms (GCM) 10K type strain sequencing project: providing services to taxonomists for standard genome sequencing and annotation.</title>
        <authorList>
            <consortium name="The Broad Institute Genomics Platform"/>
            <consortium name="The Broad Institute Genome Sequencing Center for Infectious Disease"/>
            <person name="Wu L."/>
            <person name="Ma J."/>
        </authorList>
    </citation>
    <scope>NUCLEOTIDE SEQUENCE [LARGE SCALE GENOMIC DNA]</scope>
    <source>
        <strain evidence="2">CGMCC 1.15197</strain>
    </source>
</reference>
<name>A0ABQ1URC0_9BACT</name>
<gene>
    <name evidence="1" type="ORF">GCM10011383_39890</name>
</gene>
<evidence type="ECO:0000313" key="1">
    <source>
        <dbReference type="EMBL" id="GGF24270.1"/>
    </source>
</evidence>
<evidence type="ECO:0000313" key="2">
    <source>
        <dbReference type="Proteomes" id="UP000632273"/>
    </source>
</evidence>
<accession>A0ABQ1URC0</accession>
<evidence type="ECO:0008006" key="3">
    <source>
        <dbReference type="Google" id="ProtNLM"/>
    </source>
</evidence>
<comment type="caution">
    <text evidence="1">The sequence shown here is derived from an EMBL/GenBank/DDBJ whole genome shotgun (WGS) entry which is preliminary data.</text>
</comment>
<sequence>MKYTKYIVILTLFVLSSCVTNRLIFESKEFNEFGKLDIKTVIQLERQKHSKDITPDHLIGIEEGIYPNKNKYILATPKIYGIKERPNFKLETEYFYAVNDSLVRVILYQWDDLQKKNADFFKEENYTKKFKAFQDNFDNLSSKLTKEFGEPISKNIEQGKIKEETFRDDLKFKRADGMNAYLFMFGNDNNGYRQIRLAIYKD</sequence>
<dbReference type="Proteomes" id="UP000632273">
    <property type="component" value="Unassembled WGS sequence"/>
</dbReference>
<proteinExistence type="predicted"/>
<organism evidence="1 2">
    <name type="scientific">Hymenobacter cavernae</name>
    <dbReference type="NCBI Taxonomy" id="2044852"/>
    <lineage>
        <taxon>Bacteria</taxon>
        <taxon>Pseudomonadati</taxon>
        <taxon>Bacteroidota</taxon>
        <taxon>Cytophagia</taxon>
        <taxon>Cytophagales</taxon>
        <taxon>Hymenobacteraceae</taxon>
        <taxon>Hymenobacter</taxon>
    </lineage>
</organism>
<protein>
    <recommendedName>
        <fullName evidence="3">Lipoprotein</fullName>
    </recommendedName>
</protein>
<dbReference type="EMBL" id="BMHT01000008">
    <property type="protein sequence ID" value="GGF24270.1"/>
    <property type="molecule type" value="Genomic_DNA"/>
</dbReference>